<proteinExistence type="evidence at transcript level"/>
<evidence type="ECO:0000313" key="2">
    <source>
        <dbReference type="EMBL" id="CAX72640.1"/>
    </source>
</evidence>
<dbReference type="EMBL" id="FN316909">
    <property type="protein sequence ID" value="CAX72640.1"/>
    <property type="molecule type" value="mRNA"/>
</dbReference>
<evidence type="ECO:0000256" key="1">
    <source>
        <dbReference type="SAM" id="SignalP"/>
    </source>
</evidence>
<reference evidence="2" key="2">
    <citation type="submission" date="2009-03" db="EMBL/GenBank/DDBJ databases">
        <authorList>
            <person name="Gang L."/>
        </authorList>
    </citation>
    <scope>NUCLEOTIDE SEQUENCE</scope>
    <source>
        <strain evidence="2">Anhui</strain>
    </source>
</reference>
<dbReference type="AlphaFoldDB" id="C1LD62"/>
<sequence length="286" mass="32221">MLAIILLYTLYFIGNIQYIEGNGVKNIVEANQKLPKVQNGTVCNGTDKCLLRKPNQTNSNHVIVHYVTNVTKPTIVHNGSNSHLPKTTQHTTVTVTTTANQKLPKVQNGTVCNGTDKCLLRKPNQTNSNHVIVHYVTNVTKPTIVHNGSNSHLPKTTQHTTVTVTTTANQKLPKVQNGTVCNGTDKCLLRKPNQTNSNHVIVHYVTNVTKPTIVHNGSIEIRKPKDVQQLGEKKTIMQKINDGFFYLFSEQEFHPLHDKSYLFNIWYLFKHSFFNLKNMKNLIFGS</sequence>
<name>C1LD62_SCHJA</name>
<reference evidence="2" key="1">
    <citation type="journal article" date="2009" name="Nature">
        <title>The Schistosoma japonicum genome reveals features of host-parasite interplay.</title>
        <authorList>
            <person name="Liu F."/>
            <person name="Zhou Y."/>
            <person name="Wang Z.Q."/>
            <person name="Lu G."/>
            <person name="Zheng H."/>
            <person name="Brindley P.J."/>
            <person name="McManus D.P."/>
            <person name="Blair D."/>
            <person name="Zhang Q.H."/>
            <person name="Zhong Y."/>
            <person name="Wang S."/>
            <person name="Han Z.G."/>
            <person name="Chen Z."/>
        </authorList>
    </citation>
    <scope>NUCLEOTIDE SEQUENCE</scope>
    <source>
        <strain evidence="2">Anhui</strain>
    </source>
</reference>
<feature type="signal peptide" evidence="1">
    <location>
        <begin position="1"/>
        <end position="21"/>
    </location>
</feature>
<protein>
    <submittedName>
        <fullName evidence="2">Uncharacterized protein</fullName>
    </submittedName>
</protein>
<feature type="chain" id="PRO_5002911620" evidence="1">
    <location>
        <begin position="22"/>
        <end position="286"/>
    </location>
</feature>
<keyword evidence="1" id="KW-0732">Signal</keyword>
<organism evidence="2">
    <name type="scientific">Schistosoma japonicum</name>
    <name type="common">Blood fluke</name>
    <dbReference type="NCBI Taxonomy" id="6182"/>
    <lineage>
        <taxon>Eukaryota</taxon>
        <taxon>Metazoa</taxon>
        <taxon>Spiralia</taxon>
        <taxon>Lophotrochozoa</taxon>
        <taxon>Platyhelminthes</taxon>
        <taxon>Trematoda</taxon>
        <taxon>Digenea</taxon>
        <taxon>Strigeidida</taxon>
        <taxon>Schistosomatoidea</taxon>
        <taxon>Schistosomatidae</taxon>
        <taxon>Schistosoma</taxon>
    </lineage>
</organism>
<accession>C1LD62</accession>